<dbReference type="PROSITE" id="PS51011">
    <property type="entry name" value="ARID"/>
    <property type="match status" value="1"/>
</dbReference>
<keyword evidence="4" id="KW-1185">Reference proteome</keyword>
<dbReference type="AlphaFoldDB" id="A0A482WXW8"/>
<reference evidence="3 4" key="1">
    <citation type="journal article" date="2017" name="Gigascience">
        <title>Genome sequence of the small brown planthopper, Laodelphax striatellus.</title>
        <authorList>
            <person name="Zhu J."/>
            <person name="Jiang F."/>
            <person name="Wang X."/>
            <person name="Yang P."/>
            <person name="Bao Y."/>
            <person name="Zhao W."/>
            <person name="Wang W."/>
            <person name="Lu H."/>
            <person name="Wang Q."/>
            <person name="Cui N."/>
            <person name="Li J."/>
            <person name="Chen X."/>
            <person name="Luo L."/>
            <person name="Yu J."/>
            <person name="Kang L."/>
            <person name="Cui F."/>
        </authorList>
    </citation>
    <scope>NUCLEOTIDE SEQUENCE [LARGE SCALE GENOMIC DNA]</scope>
    <source>
        <strain evidence="3">Lst14</strain>
    </source>
</reference>
<dbReference type="GO" id="GO:0003677">
    <property type="term" value="F:DNA binding"/>
    <property type="evidence" value="ECO:0007669"/>
    <property type="project" value="InterPro"/>
</dbReference>
<feature type="domain" description="ARID" evidence="2">
    <location>
        <begin position="1"/>
        <end position="75"/>
    </location>
</feature>
<dbReference type="InParanoid" id="A0A482WXW8"/>
<dbReference type="GO" id="GO:0016514">
    <property type="term" value="C:SWI/SNF complex"/>
    <property type="evidence" value="ECO:0007669"/>
    <property type="project" value="InterPro"/>
</dbReference>
<evidence type="ECO:0000259" key="2">
    <source>
        <dbReference type="PROSITE" id="PS51011"/>
    </source>
</evidence>
<evidence type="ECO:0000313" key="3">
    <source>
        <dbReference type="EMBL" id="RZF38375.1"/>
    </source>
</evidence>
<dbReference type="OrthoDB" id="8709537at2759"/>
<dbReference type="PANTHER" id="PTHR12656:SF5">
    <property type="entry name" value="TRITHORAX GROUP PROTEIN OSA"/>
    <property type="match status" value="1"/>
</dbReference>
<comment type="caution">
    <text evidence="3">The sequence shown here is derived from an EMBL/GenBank/DDBJ whole genome shotgun (WGS) entry which is preliminary data.</text>
</comment>
<dbReference type="GO" id="GO:0006338">
    <property type="term" value="P:chromatin remodeling"/>
    <property type="evidence" value="ECO:0007669"/>
    <property type="project" value="InterPro"/>
</dbReference>
<dbReference type="Proteomes" id="UP000291343">
    <property type="component" value="Unassembled WGS sequence"/>
</dbReference>
<sequence>MLPASPCVFVRIRFGLGWCRGCHRLIHFSRDLQVAKNKIWKDIAGLLGIGASSSAAYTLRKHYTKNLLPFECHFDRGGIDPQPIINQVESSTKKKGSKANPVPSPGTSE</sequence>
<dbReference type="STRING" id="195883.A0A482WXW8"/>
<dbReference type="GO" id="GO:0045893">
    <property type="term" value="P:positive regulation of DNA-templated transcription"/>
    <property type="evidence" value="ECO:0007669"/>
    <property type="project" value="TreeGrafter"/>
</dbReference>
<dbReference type="InterPro" id="IPR021906">
    <property type="entry name" value="BAF250/Osa"/>
</dbReference>
<dbReference type="GO" id="GO:0071565">
    <property type="term" value="C:nBAF complex"/>
    <property type="evidence" value="ECO:0007669"/>
    <property type="project" value="TreeGrafter"/>
</dbReference>
<dbReference type="EMBL" id="QKKF02022460">
    <property type="protein sequence ID" value="RZF38375.1"/>
    <property type="molecule type" value="Genomic_DNA"/>
</dbReference>
<protein>
    <recommendedName>
        <fullName evidence="2">ARID domain-containing protein</fullName>
    </recommendedName>
</protein>
<dbReference type="Pfam" id="PF01388">
    <property type="entry name" value="ARID"/>
    <property type="match status" value="1"/>
</dbReference>
<dbReference type="PANTHER" id="PTHR12656">
    <property type="entry name" value="BRG-1 ASSOCIATED FACTOR 250 BAF250"/>
    <property type="match status" value="1"/>
</dbReference>
<proteinExistence type="predicted"/>
<dbReference type="InterPro" id="IPR001606">
    <property type="entry name" value="ARID_dom"/>
</dbReference>
<dbReference type="GO" id="GO:0005654">
    <property type="term" value="C:nucleoplasm"/>
    <property type="evidence" value="ECO:0007669"/>
    <property type="project" value="TreeGrafter"/>
</dbReference>
<dbReference type="GO" id="GO:0031491">
    <property type="term" value="F:nucleosome binding"/>
    <property type="evidence" value="ECO:0007669"/>
    <property type="project" value="TreeGrafter"/>
</dbReference>
<accession>A0A482WXW8</accession>
<dbReference type="InterPro" id="IPR036431">
    <property type="entry name" value="ARID_dom_sf"/>
</dbReference>
<dbReference type="GO" id="GO:0006357">
    <property type="term" value="P:regulation of transcription by RNA polymerase II"/>
    <property type="evidence" value="ECO:0007669"/>
    <property type="project" value="TreeGrafter"/>
</dbReference>
<dbReference type="SUPFAM" id="SSF46774">
    <property type="entry name" value="ARID-like"/>
    <property type="match status" value="1"/>
</dbReference>
<dbReference type="GO" id="GO:0035060">
    <property type="term" value="C:brahma complex"/>
    <property type="evidence" value="ECO:0007669"/>
    <property type="project" value="InterPro"/>
</dbReference>
<dbReference type="Gene3D" id="1.10.150.60">
    <property type="entry name" value="ARID DNA-binding domain"/>
    <property type="match status" value="1"/>
</dbReference>
<feature type="region of interest" description="Disordered" evidence="1">
    <location>
        <begin position="77"/>
        <end position="109"/>
    </location>
</feature>
<evidence type="ECO:0000313" key="4">
    <source>
        <dbReference type="Proteomes" id="UP000291343"/>
    </source>
</evidence>
<gene>
    <name evidence="3" type="ORF">LSTR_LSTR016309</name>
</gene>
<name>A0A482WXW8_LAOST</name>
<evidence type="ECO:0000256" key="1">
    <source>
        <dbReference type="SAM" id="MobiDB-lite"/>
    </source>
</evidence>
<organism evidence="3 4">
    <name type="scientific">Laodelphax striatellus</name>
    <name type="common">Small brown planthopper</name>
    <name type="synonym">Delphax striatella</name>
    <dbReference type="NCBI Taxonomy" id="195883"/>
    <lineage>
        <taxon>Eukaryota</taxon>
        <taxon>Metazoa</taxon>
        <taxon>Ecdysozoa</taxon>
        <taxon>Arthropoda</taxon>
        <taxon>Hexapoda</taxon>
        <taxon>Insecta</taxon>
        <taxon>Pterygota</taxon>
        <taxon>Neoptera</taxon>
        <taxon>Paraneoptera</taxon>
        <taxon>Hemiptera</taxon>
        <taxon>Auchenorrhyncha</taxon>
        <taxon>Fulgoroidea</taxon>
        <taxon>Delphacidae</taxon>
        <taxon>Criomorphinae</taxon>
        <taxon>Laodelphax</taxon>
    </lineage>
</organism>